<evidence type="ECO:0000313" key="2">
    <source>
        <dbReference type="Proteomes" id="UP000216444"/>
    </source>
</evidence>
<sequence>MSFKNSMKKTLALMGAASLTAYNGRTYQQIAESALSDDER</sequence>
<gene>
    <name evidence="1" type="ORF">BTIS_0282</name>
</gene>
<dbReference type="RefSeq" id="WP_258185460.1">
    <property type="nucleotide sequence ID" value="NZ_MWWV01000002.1"/>
</dbReference>
<reference evidence="1 2" key="1">
    <citation type="journal article" date="2017" name="BMC Genomics">
        <title>Comparative genomic and phylogenomic analyses of the Bifidobacteriaceae family.</title>
        <authorList>
            <person name="Lugli G.A."/>
            <person name="Milani C."/>
            <person name="Turroni F."/>
            <person name="Duranti S."/>
            <person name="Mancabelli L."/>
            <person name="Mangifesta M."/>
            <person name="Ferrario C."/>
            <person name="Modesto M."/>
            <person name="Mattarelli P."/>
            <person name="Jiri K."/>
            <person name="van Sinderen D."/>
            <person name="Ventura M."/>
        </authorList>
    </citation>
    <scope>NUCLEOTIDE SEQUENCE [LARGE SCALE GENOMIC DNA]</scope>
    <source>
        <strain evidence="1 2">DSM 100201</strain>
    </source>
</reference>
<dbReference type="AlphaFoldDB" id="A0A261FJ24"/>
<proteinExistence type="predicted"/>
<comment type="caution">
    <text evidence="1">The sequence shown here is derived from an EMBL/GenBank/DDBJ whole genome shotgun (WGS) entry which is preliminary data.</text>
</comment>
<accession>A0A261FJ24</accession>
<organism evidence="1 2">
    <name type="scientific">Bifidobacterium tissieri</name>
    <dbReference type="NCBI Taxonomy" id="1630162"/>
    <lineage>
        <taxon>Bacteria</taxon>
        <taxon>Bacillati</taxon>
        <taxon>Actinomycetota</taxon>
        <taxon>Actinomycetes</taxon>
        <taxon>Bifidobacteriales</taxon>
        <taxon>Bifidobacteriaceae</taxon>
        <taxon>Bifidobacterium</taxon>
    </lineage>
</organism>
<keyword evidence="2" id="KW-1185">Reference proteome</keyword>
<dbReference type="EMBL" id="MWWV01000002">
    <property type="protein sequence ID" value="OZG59129.1"/>
    <property type="molecule type" value="Genomic_DNA"/>
</dbReference>
<name>A0A261FJ24_9BIFI</name>
<dbReference type="Proteomes" id="UP000216444">
    <property type="component" value="Unassembled WGS sequence"/>
</dbReference>
<evidence type="ECO:0000313" key="1">
    <source>
        <dbReference type="EMBL" id="OZG59129.1"/>
    </source>
</evidence>
<protein>
    <submittedName>
        <fullName evidence="1">Uncharacterized protein</fullName>
    </submittedName>
</protein>